<reference evidence="2" key="2">
    <citation type="submission" date="2023-07" db="EMBL/GenBank/DDBJ databases">
        <title>Zobellia barbeyronii sp. nov., a new marine flavobacterium, isolated from green and red algae.</title>
        <authorList>
            <person name="Nedashkovskaya O.I."/>
            <person name="Otstavnykh N."/>
            <person name="Zhukova N."/>
            <person name="Guzev K."/>
            <person name="Chausova V."/>
            <person name="Tekutyeva L."/>
            <person name="Mikhailov V."/>
            <person name="Isaeva M."/>
        </authorList>
    </citation>
    <scope>NUCLEOTIDE SEQUENCE [LARGE SCALE GENOMIC DNA]</scope>
    <source>
        <strain evidence="2">KMM 6746</strain>
    </source>
</reference>
<dbReference type="InterPro" id="IPR032342">
    <property type="entry name" value="DUF4861"/>
</dbReference>
<evidence type="ECO:0000313" key="2">
    <source>
        <dbReference type="Proteomes" id="UP000740413"/>
    </source>
</evidence>
<name>A0ABS5WJY5_9FLAO</name>
<protein>
    <submittedName>
        <fullName evidence="1">DUF4861 family protein</fullName>
    </submittedName>
</protein>
<dbReference type="EMBL" id="JACATN010000006">
    <property type="protein sequence ID" value="MBT2163165.1"/>
    <property type="molecule type" value="Genomic_DNA"/>
</dbReference>
<accession>A0ABS5WJY5</accession>
<dbReference type="Proteomes" id="UP000740413">
    <property type="component" value="Unassembled WGS sequence"/>
</dbReference>
<organism evidence="1 2">
    <name type="scientific">Zobellia barbeyronii</name>
    <dbReference type="NCBI Taxonomy" id="2748009"/>
    <lineage>
        <taxon>Bacteria</taxon>
        <taxon>Pseudomonadati</taxon>
        <taxon>Bacteroidota</taxon>
        <taxon>Flavobacteriia</taxon>
        <taxon>Flavobacteriales</taxon>
        <taxon>Flavobacteriaceae</taxon>
        <taxon>Zobellia</taxon>
    </lineage>
</organism>
<proteinExistence type="predicted"/>
<gene>
    <name evidence="1" type="ORF">HW347_17980</name>
</gene>
<comment type="caution">
    <text evidence="1">The sequence shown here is derived from an EMBL/GenBank/DDBJ whole genome shotgun (WGS) entry which is preliminary data.</text>
</comment>
<dbReference type="RefSeq" id="WP_214613137.1">
    <property type="nucleotide sequence ID" value="NZ_JACATN010000006.1"/>
</dbReference>
<reference evidence="1 2" key="1">
    <citation type="submission" date="2020-06" db="EMBL/GenBank/DDBJ databases">
        <authorList>
            <person name="Isaeva M.P."/>
            <person name="Chernysheva N.Y."/>
        </authorList>
    </citation>
    <scope>NUCLEOTIDE SEQUENCE [LARGE SCALE GENOMIC DNA]</scope>
    <source>
        <strain evidence="1 2">KMM 6746</strain>
    </source>
</reference>
<dbReference type="Pfam" id="PF16153">
    <property type="entry name" value="DUF4861"/>
    <property type="match status" value="1"/>
</dbReference>
<sequence length="404" mass="45427">MKRHLLAAVGVCGALVQFGCSEAKVETYQVQIENSLNEPRSFETVEIDLNAVPFKQGILASTKSYELIDFSTKTKISSQAVDVDGDGHFDQLLFQPNIEAKATKTFEIVPSEEIVEVENDPACYSRFVPERTDDYAWENNRVAFRTYGPTAQKLIEDGLPGGTLSSGIDAWLKKVDYPIINKWYKKELETDGSYHEDTGEGLDNFHVGVSRGVGGVAINKDSIYYISKNFSSYERLTTGPIRTSFVLKYADWSAGGEVITEEKHISLDYGSNLSRFEIKIKGADRISVGLTMHENDGKISVSKDKGYVSYYQPHEESELGTAIISDPEMILQVEEYQNGKQDENNVYTQLNVREGSVVYYSGFTWKGSGQFSDVKEWENYLEGFSRKLQHPLQVIYSKEQDSSL</sequence>
<evidence type="ECO:0000313" key="1">
    <source>
        <dbReference type="EMBL" id="MBT2163165.1"/>
    </source>
</evidence>
<keyword evidence="2" id="KW-1185">Reference proteome</keyword>